<organism evidence="2 3">
    <name type="scientific">Lysobacter capsici AZ78</name>
    <dbReference type="NCBI Taxonomy" id="1444315"/>
    <lineage>
        <taxon>Bacteria</taxon>
        <taxon>Pseudomonadati</taxon>
        <taxon>Pseudomonadota</taxon>
        <taxon>Gammaproteobacteria</taxon>
        <taxon>Lysobacterales</taxon>
        <taxon>Lysobacteraceae</taxon>
        <taxon>Lysobacter</taxon>
    </lineage>
</organism>
<proteinExistence type="predicted"/>
<name>A0A108UBM4_9GAMM</name>
<keyword evidence="1" id="KW-0812">Transmembrane</keyword>
<dbReference type="RefSeq" id="WP_036105994.1">
    <property type="nucleotide sequence ID" value="NZ_JAJA02000001.1"/>
</dbReference>
<keyword evidence="1" id="KW-0472">Membrane</keyword>
<evidence type="ECO:0000313" key="2">
    <source>
        <dbReference type="EMBL" id="KWS06178.1"/>
    </source>
</evidence>
<sequence length="190" mass="21135">MQQDELMALISKTAVLMEQFERRCEEISASQRAVMQQLQQLAQQVPGVVRQSADESLRSLPGAVMGRLESGLDQPVGAYEKRLQSAGGLLQEGSQTLAAQLKRMESLHKHLVWKVVGAAFGSVLLVLIGGGWLLWQYRADINENRVAADLLRAYNQADVTLCEGRLCANVEPQGKSYGEQKQYRVVQPRR</sequence>
<comment type="caution">
    <text evidence="2">The sequence shown here is derived from an EMBL/GenBank/DDBJ whole genome shotgun (WGS) entry which is preliminary data.</text>
</comment>
<dbReference type="EMBL" id="JAJA02000001">
    <property type="protein sequence ID" value="KWS06178.1"/>
    <property type="molecule type" value="Genomic_DNA"/>
</dbReference>
<gene>
    <name evidence="2" type="ORF">AZ78_3732</name>
</gene>
<evidence type="ECO:0000256" key="1">
    <source>
        <dbReference type="SAM" id="Phobius"/>
    </source>
</evidence>
<evidence type="ECO:0008006" key="4">
    <source>
        <dbReference type="Google" id="ProtNLM"/>
    </source>
</evidence>
<keyword evidence="3" id="KW-1185">Reference proteome</keyword>
<dbReference type="AlphaFoldDB" id="A0A108UBM4"/>
<feature type="transmembrane region" description="Helical" evidence="1">
    <location>
        <begin position="111"/>
        <end position="135"/>
    </location>
</feature>
<protein>
    <recommendedName>
        <fullName evidence="4">Relaxation protein</fullName>
    </recommendedName>
</protein>
<keyword evidence="1" id="KW-1133">Transmembrane helix</keyword>
<dbReference type="Proteomes" id="UP000023435">
    <property type="component" value="Unassembled WGS sequence"/>
</dbReference>
<accession>A0A108UBM4</accession>
<reference evidence="2 3" key="1">
    <citation type="journal article" date="2014" name="Genome Announc.">
        <title>Draft Genome Sequence of Lysobacter capsici AZ78, a Bacterium Antagonistic to Plant-Pathogenic Oomycetes.</title>
        <authorList>
            <person name="Puopolo G."/>
            <person name="Sonego P."/>
            <person name="Engelen K."/>
            <person name="Pertot I."/>
        </authorList>
    </citation>
    <scope>NUCLEOTIDE SEQUENCE [LARGE SCALE GENOMIC DNA]</scope>
    <source>
        <strain evidence="2 3">AZ78</strain>
    </source>
</reference>
<dbReference type="OrthoDB" id="5953974at2"/>
<evidence type="ECO:0000313" key="3">
    <source>
        <dbReference type="Proteomes" id="UP000023435"/>
    </source>
</evidence>